<protein>
    <submittedName>
        <fullName evidence="1">Uncharacterized protein</fullName>
    </submittedName>
</protein>
<organism evidence="1 2">
    <name type="scientific">Prevotella corporis</name>
    <dbReference type="NCBI Taxonomy" id="28128"/>
    <lineage>
        <taxon>Bacteria</taxon>
        <taxon>Pseudomonadati</taxon>
        <taxon>Bacteroidota</taxon>
        <taxon>Bacteroidia</taxon>
        <taxon>Bacteroidales</taxon>
        <taxon>Prevotellaceae</taxon>
        <taxon>Prevotella</taxon>
    </lineage>
</organism>
<proteinExistence type="predicted"/>
<name>A0A133PT18_9BACT</name>
<reference evidence="2" key="1">
    <citation type="submission" date="2016-01" db="EMBL/GenBank/DDBJ databases">
        <authorList>
            <person name="Mitreva M."/>
            <person name="Pepin K.H."/>
            <person name="Mihindukulasuriya K.A."/>
            <person name="Fulton R."/>
            <person name="Fronick C."/>
            <person name="O'Laughlin M."/>
            <person name="Miner T."/>
            <person name="Herter B."/>
            <person name="Rosa B.A."/>
            <person name="Cordes M."/>
            <person name="Tomlinson C."/>
            <person name="Wollam A."/>
            <person name="Palsikar V.B."/>
            <person name="Mardis E.R."/>
            <person name="Wilson R.K."/>
        </authorList>
    </citation>
    <scope>NUCLEOTIDE SEQUENCE [LARGE SCALE GENOMIC DNA]</scope>
    <source>
        <strain evidence="2">MJR7716</strain>
    </source>
</reference>
<evidence type="ECO:0000313" key="2">
    <source>
        <dbReference type="Proteomes" id="UP000070533"/>
    </source>
</evidence>
<keyword evidence="2" id="KW-1185">Reference proteome</keyword>
<sequence>MRLPQIDYLRFRCKGNKKISKFIGYRQLYPKSFFNVCRSPVVRRCYRCWADIVRHFRFHTAAA</sequence>
<gene>
    <name evidence="1" type="ORF">HMPREF3226_02808</name>
</gene>
<dbReference type="AlphaFoldDB" id="A0A133PT18"/>
<dbReference type="Proteomes" id="UP000070533">
    <property type="component" value="Unassembled WGS sequence"/>
</dbReference>
<evidence type="ECO:0000313" key="1">
    <source>
        <dbReference type="EMBL" id="KXA31957.1"/>
    </source>
</evidence>
<comment type="caution">
    <text evidence="1">The sequence shown here is derived from an EMBL/GenBank/DDBJ whole genome shotgun (WGS) entry which is preliminary data.</text>
</comment>
<dbReference type="EMBL" id="LRQG01000263">
    <property type="protein sequence ID" value="KXA31957.1"/>
    <property type="molecule type" value="Genomic_DNA"/>
</dbReference>
<dbReference type="PATRIC" id="fig|28128.5.peg.2894"/>
<accession>A0A133PT18</accession>